<keyword evidence="1" id="KW-0812">Transmembrane</keyword>
<dbReference type="Gramene" id="KCW75831">
    <property type="protein sequence ID" value="KCW75831"/>
    <property type="gene ID" value="EUGRSUZ_D00220"/>
</dbReference>
<reference evidence="2" key="1">
    <citation type="submission" date="2013-07" db="EMBL/GenBank/DDBJ databases">
        <title>The genome of Eucalyptus grandis.</title>
        <authorList>
            <person name="Schmutz J."/>
            <person name="Hayes R."/>
            <person name="Myburg A."/>
            <person name="Tuskan G."/>
            <person name="Grattapaglia D."/>
            <person name="Rokhsar D.S."/>
        </authorList>
    </citation>
    <scope>NUCLEOTIDE SEQUENCE</scope>
    <source>
        <tissue evidence="2">Leaf extractions</tissue>
    </source>
</reference>
<proteinExistence type="predicted"/>
<keyword evidence="1" id="KW-1133">Transmembrane helix</keyword>
<name>A0A059CCC2_EUCGR</name>
<evidence type="ECO:0000313" key="2">
    <source>
        <dbReference type="EMBL" id="KCW75831.1"/>
    </source>
</evidence>
<dbReference type="STRING" id="71139.A0A059CCC2"/>
<dbReference type="InParanoid" id="A0A059CCC2"/>
<protein>
    <submittedName>
        <fullName evidence="2">Uncharacterized protein</fullName>
    </submittedName>
</protein>
<organism evidence="2">
    <name type="scientific">Eucalyptus grandis</name>
    <name type="common">Flooded gum</name>
    <dbReference type="NCBI Taxonomy" id="71139"/>
    <lineage>
        <taxon>Eukaryota</taxon>
        <taxon>Viridiplantae</taxon>
        <taxon>Streptophyta</taxon>
        <taxon>Embryophyta</taxon>
        <taxon>Tracheophyta</taxon>
        <taxon>Spermatophyta</taxon>
        <taxon>Magnoliopsida</taxon>
        <taxon>eudicotyledons</taxon>
        <taxon>Gunneridae</taxon>
        <taxon>Pentapetalae</taxon>
        <taxon>rosids</taxon>
        <taxon>malvids</taxon>
        <taxon>Myrtales</taxon>
        <taxon>Myrtaceae</taxon>
        <taxon>Myrtoideae</taxon>
        <taxon>Eucalypteae</taxon>
        <taxon>Eucalyptus</taxon>
    </lineage>
</organism>
<evidence type="ECO:0000256" key="1">
    <source>
        <dbReference type="SAM" id="Phobius"/>
    </source>
</evidence>
<sequence>MTKSVTDSLFIKWLLRYLESGSQIFCFGLILVFTFTFSRMRHIVHLRSSNFIITVVANICLSSFRFPSNFCVQVVTANVSLQRLEELFLTEERVLVPNPAIEPGEPAISIKDGHFSWDSKVK</sequence>
<feature type="transmembrane region" description="Helical" evidence="1">
    <location>
        <begin position="20"/>
        <end position="37"/>
    </location>
</feature>
<dbReference type="EMBL" id="KK198756">
    <property type="protein sequence ID" value="KCW75831.1"/>
    <property type="molecule type" value="Genomic_DNA"/>
</dbReference>
<accession>A0A059CCC2</accession>
<dbReference type="AlphaFoldDB" id="A0A059CCC2"/>
<keyword evidence="1" id="KW-0472">Membrane</keyword>
<gene>
    <name evidence="2" type="ORF">EUGRSUZ_D00220</name>
</gene>